<keyword evidence="1" id="KW-0472">Membrane</keyword>
<reference evidence="2 3" key="1">
    <citation type="journal article" date="2018" name="Plant J.">
        <title>Genome sequences of Chlorella sorokiniana UTEX 1602 and Micractinium conductrix SAG 241.80: implications to maltose excretion by a green alga.</title>
        <authorList>
            <person name="Arriola M.B."/>
            <person name="Velmurugan N."/>
            <person name="Zhang Y."/>
            <person name="Plunkett M.H."/>
            <person name="Hondzo H."/>
            <person name="Barney B.M."/>
        </authorList>
    </citation>
    <scope>NUCLEOTIDE SEQUENCE [LARGE SCALE GENOMIC DNA]</scope>
    <source>
        <strain evidence="2 3">SAG 241.80</strain>
    </source>
</reference>
<evidence type="ECO:0000313" key="3">
    <source>
        <dbReference type="Proteomes" id="UP000239649"/>
    </source>
</evidence>
<evidence type="ECO:0000313" key="2">
    <source>
        <dbReference type="EMBL" id="PSC69238.1"/>
    </source>
</evidence>
<comment type="caution">
    <text evidence="2">The sequence shown here is derived from an EMBL/GenBank/DDBJ whole genome shotgun (WGS) entry which is preliminary data.</text>
</comment>
<name>A0A2P6V576_9CHLO</name>
<dbReference type="EMBL" id="LHPF02000028">
    <property type="protein sequence ID" value="PSC69238.1"/>
    <property type="molecule type" value="Genomic_DNA"/>
</dbReference>
<feature type="transmembrane region" description="Helical" evidence="1">
    <location>
        <begin position="70"/>
        <end position="89"/>
    </location>
</feature>
<keyword evidence="3" id="KW-1185">Reference proteome</keyword>
<feature type="transmembrane region" description="Helical" evidence="1">
    <location>
        <begin position="194"/>
        <end position="214"/>
    </location>
</feature>
<accession>A0A2P6V576</accession>
<evidence type="ECO:0000256" key="1">
    <source>
        <dbReference type="SAM" id="Phobius"/>
    </source>
</evidence>
<organism evidence="2 3">
    <name type="scientific">Micractinium conductrix</name>
    <dbReference type="NCBI Taxonomy" id="554055"/>
    <lineage>
        <taxon>Eukaryota</taxon>
        <taxon>Viridiplantae</taxon>
        <taxon>Chlorophyta</taxon>
        <taxon>core chlorophytes</taxon>
        <taxon>Trebouxiophyceae</taxon>
        <taxon>Chlorellales</taxon>
        <taxon>Chlorellaceae</taxon>
        <taxon>Chlorella clade</taxon>
        <taxon>Micractinium</taxon>
    </lineage>
</organism>
<sequence>MSAATSGVDAVALAQLLAPLLQPLACLFLLISVAHVWAATVTAAATQPAAASGGSTGDAPADVSVLVQRARVQALSSLLCTCIMLLTALTKHDKAALRTPVARNHFVFLTSLLAAAGILPLLAPRWCHRHRTLIFVVARILFFSMPGLNAPRAIGNVFQGEPHGGPWEARRLVDAGAGCQGPFAGAVGQAFPGVIQLASWLLLLSFLWTLAVVLEQPGLALPSPPPLLPPLLSA</sequence>
<keyword evidence="1" id="KW-1133">Transmembrane helix</keyword>
<dbReference type="AlphaFoldDB" id="A0A2P6V576"/>
<gene>
    <name evidence="2" type="ORF">C2E20_7234</name>
</gene>
<protein>
    <submittedName>
        <fullName evidence="2">Uncharacterized protein</fullName>
    </submittedName>
</protein>
<feature type="transmembrane region" description="Helical" evidence="1">
    <location>
        <begin position="101"/>
        <end position="123"/>
    </location>
</feature>
<keyword evidence="1" id="KW-0812">Transmembrane</keyword>
<proteinExistence type="predicted"/>
<dbReference type="Proteomes" id="UP000239649">
    <property type="component" value="Unassembled WGS sequence"/>
</dbReference>